<feature type="compositionally biased region" description="Basic and acidic residues" evidence="1">
    <location>
        <begin position="67"/>
        <end position="85"/>
    </location>
</feature>
<feature type="region of interest" description="Disordered" evidence="1">
    <location>
        <begin position="53"/>
        <end position="85"/>
    </location>
</feature>
<dbReference type="Pfam" id="PF19029">
    <property type="entry name" value="DUF883_C"/>
    <property type="match status" value="1"/>
</dbReference>
<accession>A0ABU1L787</accession>
<dbReference type="InterPro" id="IPR043605">
    <property type="entry name" value="DUF883_C"/>
</dbReference>
<comment type="caution">
    <text evidence="3">The sequence shown here is derived from an EMBL/GenBank/DDBJ whole genome shotgun (WGS) entry which is preliminary data.</text>
</comment>
<keyword evidence="4" id="KW-1185">Reference proteome</keyword>
<evidence type="ECO:0000259" key="2">
    <source>
        <dbReference type="Pfam" id="PF19029"/>
    </source>
</evidence>
<sequence>MSLVILLNCIGAAIYIAILINDVGANGTLSEALGEARGLLNLVHLTETGRVQMAESTQATSSGSADASRDDSLASRPNGSDELRARSAQKLSELKDRLADAQDVVKTKYRVVSESTDDFVHDSPWKAVTMALIGGLIIGMLAAR</sequence>
<dbReference type="RefSeq" id="WP_310071194.1">
    <property type="nucleotide sequence ID" value="NZ_JAVDQN010000006.1"/>
</dbReference>
<gene>
    <name evidence="3" type="ORF">J2776_005805</name>
</gene>
<dbReference type="Proteomes" id="UP001185254">
    <property type="component" value="Unassembled WGS sequence"/>
</dbReference>
<proteinExistence type="predicted"/>
<evidence type="ECO:0000313" key="4">
    <source>
        <dbReference type="Proteomes" id="UP001185254"/>
    </source>
</evidence>
<name>A0ABU1L787_9BURK</name>
<evidence type="ECO:0000313" key="3">
    <source>
        <dbReference type="EMBL" id="MDR6379083.1"/>
    </source>
</evidence>
<feature type="domain" description="DUF883" evidence="2">
    <location>
        <begin position="116"/>
        <end position="144"/>
    </location>
</feature>
<evidence type="ECO:0000256" key="1">
    <source>
        <dbReference type="SAM" id="MobiDB-lite"/>
    </source>
</evidence>
<reference evidence="3 4" key="1">
    <citation type="submission" date="2023-07" db="EMBL/GenBank/DDBJ databases">
        <title>Sorghum-associated microbial communities from plants grown in Nebraska, USA.</title>
        <authorList>
            <person name="Schachtman D."/>
        </authorList>
    </citation>
    <scope>NUCLEOTIDE SEQUENCE [LARGE SCALE GENOMIC DNA]</scope>
    <source>
        <strain evidence="3 4">DS1039</strain>
    </source>
</reference>
<protein>
    <submittedName>
        <fullName evidence="3">ElaB/YqjD/DUF883 family membrane-anchored ribosome-binding protein</fullName>
    </submittedName>
</protein>
<dbReference type="EMBL" id="JAVDQN010000006">
    <property type="protein sequence ID" value="MDR6379083.1"/>
    <property type="molecule type" value="Genomic_DNA"/>
</dbReference>
<organism evidence="3 4">
    <name type="scientific">Paraburkholderia caledonica</name>
    <dbReference type="NCBI Taxonomy" id="134536"/>
    <lineage>
        <taxon>Bacteria</taxon>
        <taxon>Pseudomonadati</taxon>
        <taxon>Pseudomonadota</taxon>
        <taxon>Betaproteobacteria</taxon>
        <taxon>Burkholderiales</taxon>
        <taxon>Burkholderiaceae</taxon>
        <taxon>Paraburkholderia</taxon>
    </lineage>
</organism>